<evidence type="ECO:0000313" key="2">
    <source>
        <dbReference type="EMBL" id="EAQ12222.1"/>
    </source>
</evidence>
<dbReference type="InterPro" id="IPR029068">
    <property type="entry name" value="Glyas_Bleomycin-R_OHBP_Dase"/>
</dbReference>
<dbReference type="EMBL" id="AAMT01000009">
    <property type="protein sequence ID" value="EAQ12222.1"/>
    <property type="molecule type" value="Genomic_DNA"/>
</dbReference>
<dbReference type="Gene3D" id="3.10.180.10">
    <property type="entry name" value="2,3-Dihydroxybiphenyl 1,2-Dioxygenase, domain 1"/>
    <property type="match status" value="1"/>
</dbReference>
<dbReference type="Proteomes" id="UP000002931">
    <property type="component" value="Unassembled WGS sequence"/>
</dbReference>
<gene>
    <name evidence="2" type="ORF">RB2654_08452</name>
</gene>
<protein>
    <recommendedName>
        <fullName evidence="1">Glyoxalase-like domain-containing protein</fullName>
    </recommendedName>
</protein>
<evidence type="ECO:0000313" key="3">
    <source>
        <dbReference type="Proteomes" id="UP000002931"/>
    </source>
</evidence>
<sequence length="205" mass="21669">MSYATLDHLVVTTTTLASGVDHVERTLGQPMDGGGDHASMGTHNRLLSLGPADYLEVIAANPDATSPGRPRFFDLDNRTGPPRLTNWVMRVDNLAEGLAMAPKGTGEGTALARGPYSWRMAIPADGKLPFDGMFPSLIQWDSPHPAPAIPDGGARLVALTLSHPDAAALRAALAPFLDDTRVEVVEGPVGMAARIRTGENEVVLT</sequence>
<keyword evidence="3" id="KW-1185">Reference proteome</keyword>
<dbReference type="OrthoDB" id="8451710at2"/>
<comment type="caution">
    <text evidence="2">The sequence shown here is derived from an EMBL/GenBank/DDBJ whole genome shotgun (WGS) entry which is preliminary data.</text>
</comment>
<reference evidence="2 3" key="1">
    <citation type="journal article" date="2010" name="J. Bacteriol.">
        <title>Genome sequences of Pelagibaca bermudensis HTCC2601T and Maritimibacter alkaliphilus HTCC2654T, the type strains of two marine Roseobacter genera.</title>
        <authorList>
            <person name="Thrash J.C."/>
            <person name="Cho J.C."/>
            <person name="Ferriera S."/>
            <person name="Johnson J."/>
            <person name="Vergin K.L."/>
            <person name="Giovannoni S.J."/>
        </authorList>
    </citation>
    <scope>NUCLEOTIDE SEQUENCE [LARGE SCALE GENOMIC DNA]</scope>
    <source>
        <strain evidence="2 3">HTCC2654</strain>
    </source>
</reference>
<dbReference type="AlphaFoldDB" id="A3VHN1"/>
<organism evidence="2 3">
    <name type="scientific">Maritimibacter alkaliphilus HTCC2654</name>
    <dbReference type="NCBI Taxonomy" id="314271"/>
    <lineage>
        <taxon>Bacteria</taxon>
        <taxon>Pseudomonadati</taxon>
        <taxon>Pseudomonadota</taxon>
        <taxon>Alphaproteobacteria</taxon>
        <taxon>Rhodobacterales</taxon>
        <taxon>Roseobacteraceae</taxon>
        <taxon>Maritimibacter</taxon>
    </lineage>
</organism>
<dbReference type="HOGENOM" id="CLU_083550_0_0_5"/>
<accession>A3VHN1</accession>
<dbReference type="InterPro" id="IPR025870">
    <property type="entry name" value="Glyoxalase-like_dom"/>
</dbReference>
<evidence type="ECO:0000259" key="1">
    <source>
        <dbReference type="Pfam" id="PF13468"/>
    </source>
</evidence>
<dbReference type="STRING" id="314271.RB2654_08452"/>
<dbReference type="Pfam" id="PF13468">
    <property type="entry name" value="Glyoxalase_3"/>
    <property type="match status" value="1"/>
</dbReference>
<feature type="domain" description="Glyoxalase-like" evidence="1">
    <location>
        <begin position="6"/>
        <end position="175"/>
    </location>
</feature>
<name>A3VHN1_9RHOB</name>
<dbReference type="RefSeq" id="WP_008330505.1">
    <property type="nucleotide sequence ID" value="NZ_CH902578.1"/>
</dbReference>
<proteinExistence type="predicted"/>
<dbReference type="eggNOG" id="COG0346">
    <property type="taxonomic scope" value="Bacteria"/>
</dbReference>